<dbReference type="GeneID" id="136992017"/>
<evidence type="ECO:0000256" key="5">
    <source>
        <dbReference type="ARBA" id="ARBA00022989"/>
    </source>
</evidence>
<dbReference type="InterPro" id="IPR046906">
    <property type="entry name" value="Mab-21_HhH/H2TH-like"/>
</dbReference>
<dbReference type="SMART" id="SM01265">
    <property type="entry name" value="Mab-21"/>
    <property type="match status" value="1"/>
</dbReference>
<feature type="coiled-coil region" evidence="7">
    <location>
        <begin position="61"/>
        <end position="88"/>
    </location>
</feature>
<dbReference type="InterPro" id="IPR024810">
    <property type="entry name" value="MAB21L/cGLR"/>
</dbReference>
<dbReference type="Pfam" id="PF20266">
    <property type="entry name" value="Mab-21_C"/>
    <property type="match status" value="1"/>
</dbReference>
<protein>
    <submittedName>
        <fullName evidence="12">Inositol 1,4,5-trisphosphate receptor-interacting protein-like 1</fullName>
    </submittedName>
</protein>
<dbReference type="PRINTS" id="PR02107">
    <property type="entry name" value="INOS145TPRIP"/>
</dbReference>
<proteinExistence type="inferred from homology"/>
<evidence type="ECO:0000313" key="11">
    <source>
        <dbReference type="Proteomes" id="UP001652627"/>
    </source>
</evidence>
<keyword evidence="5 9" id="KW-1133">Transmembrane helix</keyword>
<comment type="similarity">
    <text evidence="2">Belongs to the ITPRIP family.</text>
</comment>
<keyword evidence="6 9" id="KW-0472">Membrane</keyword>
<comment type="subcellular location">
    <subcellularLocation>
        <location evidence="1">Membrane</location>
        <topology evidence="1">Single-pass type I membrane protein</topology>
    </subcellularLocation>
</comment>
<evidence type="ECO:0000256" key="8">
    <source>
        <dbReference type="SAM" id="MobiDB-lite"/>
    </source>
</evidence>
<evidence type="ECO:0000259" key="10">
    <source>
        <dbReference type="Pfam" id="PF20266"/>
    </source>
</evidence>
<evidence type="ECO:0000256" key="3">
    <source>
        <dbReference type="ARBA" id="ARBA00022692"/>
    </source>
</evidence>
<gene>
    <name evidence="12" type="primary">LOC136992017</name>
</gene>
<dbReference type="InterPro" id="IPR026250">
    <property type="entry name" value="ITPRIP-like"/>
</dbReference>
<name>A0ABM4EGH3_9AVES</name>
<dbReference type="PANTHER" id="PTHR10656:SF40">
    <property type="entry name" value="INOSITOL 1,4,5-TRISPHOSPHATE RECEPTOR-INTERACTING PROTEIN-LIKE 1"/>
    <property type="match status" value="1"/>
</dbReference>
<evidence type="ECO:0000313" key="12">
    <source>
        <dbReference type="RefSeq" id="XP_067151797.1"/>
    </source>
</evidence>
<dbReference type="Proteomes" id="UP001652627">
    <property type="component" value="Chromosome 4"/>
</dbReference>
<evidence type="ECO:0000256" key="6">
    <source>
        <dbReference type="ARBA" id="ARBA00023136"/>
    </source>
</evidence>
<evidence type="ECO:0000256" key="7">
    <source>
        <dbReference type="SAM" id="Coils"/>
    </source>
</evidence>
<evidence type="ECO:0000256" key="2">
    <source>
        <dbReference type="ARBA" id="ARBA00005554"/>
    </source>
</evidence>
<evidence type="ECO:0000256" key="4">
    <source>
        <dbReference type="ARBA" id="ARBA00022729"/>
    </source>
</evidence>
<dbReference type="RefSeq" id="XP_067151797.1">
    <property type="nucleotide sequence ID" value="XM_067295696.1"/>
</dbReference>
<feature type="transmembrane region" description="Helical" evidence="9">
    <location>
        <begin position="27"/>
        <end position="46"/>
    </location>
</feature>
<reference evidence="12" key="1">
    <citation type="submission" date="2025-08" db="UniProtKB">
        <authorList>
            <consortium name="RefSeq"/>
        </authorList>
    </citation>
    <scope>IDENTIFICATION</scope>
    <source>
        <tissue evidence="12">Blood</tissue>
    </source>
</reference>
<feature type="domain" description="Mab-21-like HhH/H2TH-like" evidence="10">
    <location>
        <begin position="422"/>
        <end position="472"/>
    </location>
</feature>
<accession>A0ABM4EGH3</accession>
<keyword evidence="7" id="KW-0175">Coiled coil</keyword>
<evidence type="ECO:0000256" key="9">
    <source>
        <dbReference type="SAM" id="Phobius"/>
    </source>
</evidence>
<evidence type="ECO:0000256" key="1">
    <source>
        <dbReference type="ARBA" id="ARBA00004479"/>
    </source>
</evidence>
<keyword evidence="4" id="KW-0732">Signal</keyword>
<feature type="region of interest" description="Disordered" evidence="8">
    <location>
        <begin position="130"/>
        <end position="152"/>
    </location>
</feature>
<keyword evidence="3 9" id="KW-0812">Transmembrane</keyword>
<sequence length="525" mass="59375">MASKVCGKCCAPKHALPASRSKLKRSLFVEAMAGGIVLILAVLGIVPHPLKVGDQIDLATQQRMQQREEQLRQEMIRLQQEFDKMTQELQSGLFLKNMLLAMWEVWPFGALPGALVLLFELFWMATEVDSDESESSSDESSSSSEEEEEAPVNEWDVGRFLMQQMQVPVLHLAKRCKVVEALVGDLLHACHLITLNTPLLRLEQCIGVGSAFEGWSSHWDTVYSLLVPLKPPTGHCFHLELGAGGELPARHGRVRVELECVCLRQQLLGDVRCFLHRPEAELGRNQGPCLLQYLCSHSYLDVEKTARWFQLTAMNAWLLLPASHRCRLTVLPSSRSCKLRLEKVSGRSLSIEILFGVQQGDSRVFLTSQQARAGLPSSTTWLESCAVPEMLFFRFVARQAPQDSCHLTCLNLFARLLEGTGFSTYCLKTVLMHLLTVIPLSRWHRGHLLERVDGILQYLQRCLEDKQLHHFLLGNERVPREVPLPVAFQTASPLNLFQRLAQEPDAHAQALRDFRRLQVRLRSLL</sequence>
<dbReference type="Gene3D" id="1.10.1410.40">
    <property type="match status" value="1"/>
</dbReference>
<dbReference type="PANTHER" id="PTHR10656">
    <property type="entry name" value="CELL FATE DETERMINING PROTEIN MAB21-RELATED"/>
    <property type="match status" value="1"/>
</dbReference>
<organism evidence="11 12">
    <name type="scientific">Apteryx mantelli</name>
    <name type="common">North Island brown kiwi</name>
    <dbReference type="NCBI Taxonomy" id="2696672"/>
    <lineage>
        <taxon>Eukaryota</taxon>
        <taxon>Metazoa</taxon>
        <taxon>Chordata</taxon>
        <taxon>Craniata</taxon>
        <taxon>Vertebrata</taxon>
        <taxon>Euteleostomi</taxon>
        <taxon>Archelosauria</taxon>
        <taxon>Archosauria</taxon>
        <taxon>Dinosauria</taxon>
        <taxon>Saurischia</taxon>
        <taxon>Theropoda</taxon>
        <taxon>Coelurosauria</taxon>
        <taxon>Aves</taxon>
        <taxon>Palaeognathae</taxon>
        <taxon>Apterygiformes</taxon>
        <taxon>Apterygidae</taxon>
        <taxon>Apteryx</taxon>
    </lineage>
</organism>
<keyword evidence="11" id="KW-1185">Reference proteome</keyword>